<evidence type="ECO:0000313" key="3">
    <source>
        <dbReference type="Proteomes" id="UP001404956"/>
    </source>
</evidence>
<gene>
    <name evidence="2" type="ORF">Dalu01_03256</name>
</gene>
<organism evidence="2 3">
    <name type="scientific">Deinococcus aluminii</name>
    <dbReference type="NCBI Taxonomy" id="1656885"/>
    <lineage>
        <taxon>Bacteria</taxon>
        <taxon>Thermotogati</taxon>
        <taxon>Deinococcota</taxon>
        <taxon>Deinococci</taxon>
        <taxon>Deinococcales</taxon>
        <taxon>Deinococcaceae</taxon>
        <taxon>Deinococcus</taxon>
    </lineage>
</organism>
<proteinExistence type="predicted"/>
<sequence>MRDLLLHPEKYVGVEQKLEAGGRRTKVAERRAPAVPPNPAEAELPTLPEDPDERVKAAEQRLSLFRIWPLLTSEDRDNVEHAVRTGALPLPALLTLLVRTVGENKVDIADKVRALALRGLEDE</sequence>
<dbReference type="RefSeq" id="WP_345457070.1">
    <property type="nucleotide sequence ID" value="NZ_BAABRV010000010.1"/>
</dbReference>
<keyword evidence="3" id="KW-1185">Reference proteome</keyword>
<dbReference type="EMBL" id="BAABRV010000010">
    <property type="protein sequence ID" value="GAA5534842.1"/>
    <property type="molecule type" value="Genomic_DNA"/>
</dbReference>
<evidence type="ECO:0000256" key="1">
    <source>
        <dbReference type="SAM" id="MobiDB-lite"/>
    </source>
</evidence>
<dbReference type="Proteomes" id="UP001404956">
    <property type="component" value="Unassembled WGS sequence"/>
</dbReference>
<reference evidence="2 3" key="1">
    <citation type="submission" date="2024-02" db="EMBL/GenBank/DDBJ databases">
        <title>Deinococcus aluminii NBRC 112889.</title>
        <authorList>
            <person name="Ichikawa N."/>
            <person name="Katano-Makiyama Y."/>
            <person name="Hidaka K."/>
        </authorList>
    </citation>
    <scope>NUCLEOTIDE SEQUENCE [LARGE SCALE GENOMIC DNA]</scope>
    <source>
        <strain evidence="2 3">NBRC 112889</strain>
    </source>
</reference>
<evidence type="ECO:0000313" key="2">
    <source>
        <dbReference type="EMBL" id="GAA5534842.1"/>
    </source>
</evidence>
<accession>A0ABP9XHN0</accession>
<protein>
    <submittedName>
        <fullName evidence="2">Uncharacterized protein</fullName>
    </submittedName>
</protein>
<comment type="caution">
    <text evidence="2">The sequence shown here is derived from an EMBL/GenBank/DDBJ whole genome shotgun (WGS) entry which is preliminary data.</text>
</comment>
<feature type="region of interest" description="Disordered" evidence="1">
    <location>
        <begin position="22"/>
        <end position="53"/>
    </location>
</feature>
<name>A0ABP9XHN0_9DEIO</name>
<feature type="compositionally biased region" description="Basic and acidic residues" evidence="1">
    <location>
        <begin position="22"/>
        <end position="32"/>
    </location>
</feature>